<evidence type="ECO:0000259" key="3">
    <source>
        <dbReference type="PROSITE" id="PS51208"/>
    </source>
</evidence>
<feature type="region of interest" description="Disordered" evidence="2">
    <location>
        <begin position="219"/>
        <end position="240"/>
    </location>
</feature>
<dbReference type="Pfam" id="PF12951">
    <property type="entry name" value="PATR"/>
    <property type="match status" value="8"/>
</dbReference>
<dbReference type="NCBIfam" id="TIGR02601">
    <property type="entry name" value="autotrns_rpt"/>
    <property type="match status" value="6"/>
</dbReference>
<protein>
    <submittedName>
        <fullName evidence="4">Autotransporter-associated beta strand repeat-containing protein</fullName>
    </submittedName>
</protein>
<dbReference type="Gene3D" id="2.40.128.130">
    <property type="entry name" value="Autotransporter beta-domain"/>
    <property type="match status" value="1"/>
</dbReference>
<dbReference type="SMART" id="SM00869">
    <property type="entry name" value="Autotransporter"/>
    <property type="match status" value="1"/>
</dbReference>
<dbReference type="PROSITE" id="PS51208">
    <property type="entry name" value="AUTOTRANSPORTER"/>
    <property type="match status" value="1"/>
</dbReference>
<dbReference type="InterPro" id="IPR013425">
    <property type="entry name" value="Autotrns_rpt"/>
</dbReference>
<evidence type="ECO:0000256" key="1">
    <source>
        <dbReference type="ARBA" id="ARBA00022729"/>
    </source>
</evidence>
<evidence type="ECO:0000313" key="5">
    <source>
        <dbReference type="Proteomes" id="UP000198725"/>
    </source>
</evidence>
<sequence length="1985" mass="189844">MNRTYRLVWNRALRVMQVASELAMPPRHGTAAATTSRLSRRLLAVACAVALSASLAPLPVWATVGGSQGGAGGAGSGAYGGSGGNGNGGGGQGGSGWAGVAGSNGNGGAGGHGGSAISAGGNGGSVGATTMGNTPVTGGNGTDGQTDPGTSFMSGGGGGGGDGVYTADTGITVGAGLAITGGHGGNAGNGDRIGGGGGAGGAGLATLTDATVLTNAGNITGGQGGNGGSGQWSGGGGGGGDGILVSGASGNLTNSGSIAGGAGGASGGITSFSGLAGEGGAGIDLAGDGTLVTNSGSIAGGDAHTAAGAGITGGNGSHVTNLAGGSIAGGDTLDNYTIGGSGIAAVTSGAQTFIIDNAGTLRGGIGANATGGFNGNGTGGDGIQATGNVTIGNSGLIEGGHGGSNNGGGHGGTGIAIAVASGEQATVTNRSGGVIRGGYGGVVGSGNLGGTGIDASGNVSIVNQSGAAILGDDGGLSDISTSGGTAIAATSGASIDNSGTIAGTGGIIAGTAIRVLDIAAPDDSAGATVIVNRAGGTIQGGNGQDANAGAAAIVASGQTSIDNSGSLIGGQSSVGGVQADAVVLSGGGNTLLLRAGSSITGNVVSNSGSGVGGDSFILGGDDNAIGGNTFDTGTATGFASYQKSGASTWTLTGIGSTAQDWSIAAGTLVGDSTSLAGNIDDAAALVFNQAADGSFGGIVSGAGSLAKTGTGTLVLTGANTYGGGTTIDAGTLSVSSDGNLGDSAGAVDIDNATLQAGASFASARAFSLTNYAHIDTQGFDLTLSGPITTSGYGILFKDGAGTLTVTGHANAYQGTIIDGGTLALSGDGAISGTLDIQGGASFDISQTRAGASIGTLGGSGTVALGGQTLTVNLGASNWSFDGTLDDGGIGGGTGGSMVLDDDLGIATFAGVNGYTGSTTIAAGTLALTGTGRIAASSGLIDNGTFDIAGTRGGASVTSLGGSGAVTLGSQALTLSRAHDSFDGVIAGSGGLLLDGGRQVLNGANTYTGLTDVHGGTLIVGDDAHASAAIAGSAQVENGATLGGHGRIGGDVTVQSGGHLAPGASIGTLTVGGNLVAASGSVLDYEFGAPGADLHTFGTGDNVKVDGNLELDGAVLNVADAGGMGPGLYNVFRWGGSLTETNGGVALGSTPTGSILQLQTLSADGQINLIATTGLTLNIWNANGQASASHMGGGSGTWTTTAPVWTDAQADVTSAMQPQPGFAIFGGTAGTVTVDNGAGTVSATGLQFASDGYTLTGDTLTLVGAGGSAPVIRVGDGSGAGTGMTATIGNVLAGSAGLTKTDLGTLVLGGANTYTGGTFVDGGTLSVSGDGNLGAASGGLTLDGGTLRVTGTAFRSTARTLTLGSAGGGFDIADAGNTFTVDQALSGSGSLTKRGTGTLLLTGANTYTGGTVVEAGTLAGDTASLRGAIADNATLSIAQASDGSFDGTLSGHGTLLKSGAGTLTVNGTNPFAGTTTVQAGSLVVGDDSHAAATLGGMVTVAAGATLGGIGTLGGLDLAGTLSPGNSVGTLHVSGNATIEQGASMRIDATPDGHADQLAAGGKVDILGGSALVLAQSGNWAPRTDYTIVTATNGVSGQFASATSSLAFLVPVLSYTADAVNLSLQRNDVGFADVGATPNEKAAAHGAESLGQGTPVYDALVKLDAPQARHAFDQLSGEIYPGTLAALAEDDRYVRDAVNRHLLGLGEGTEARTADGTDAWLSGWGHWGRDDGDGNAASLRANGSGLLLGVDRTVGMDSRLGLLLGHGQNSLDVDQRASSAHVRSRQLGVYGDTSFGALQLRAAAIHAWQDVDTQRTTDFPGFDERLASRRHVRSDQAYVEAGYRLTLSHGQQLEPFVNLAHAQLHAGAVRESNGQAALAVAAADPSVSSATLGLRDTFTSKAGLHLHASLAWQQGWGDITPVATMRFATGGDSFAAAGVPLARHALFANLGTDFPLARNVTLDVSYLGQFATRYRDQGARLSLSVAF</sequence>
<dbReference type="Proteomes" id="UP000198725">
    <property type="component" value="Unassembled WGS sequence"/>
</dbReference>
<dbReference type="RefSeq" id="WP_092703260.1">
    <property type="nucleotide sequence ID" value="NZ_FOSR01000006.1"/>
</dbReference>
<reference evidence="5" key="1">
    <citation type="submission" date="2016-10" db="EMBL/GenBank/DDBJ databases">
        <authorList>
            <person name="Varghese N."/>
            <person name="Submissions S."/>
        </authorList>
    </citation>
    <scope>NUCLEOTIDE SEQUENCE [LARGE SCALE GENOMIC DNA]</scope>
    <source>
        <strain evidence="5">MO64</strain>
    </source>
</reference>
<gene>
    <name evidence="4" type="ORF">SAMN05192579_106121</name>
</gene>
<dbReference type="SUPFAM" id="SSF103515">
    <property type="entry name" value="Autotransporter"/>
    <property type="match status" value="1"/>
</dbReference>
<keyword evidence="1" id="KW-0732">Signal</keyword>
<feature type="region of interest" description="Disordered" evidence="2">
    <location>
        <begin position="120"/>
        <end position="158"/>
    </location>
</feature>
<keyword evidence="5" id="KW-1185">Reference proteome</keyword>
<evidence type="ECO:0000256" key="2">
    <source>
        <dbReference type="SAM" id="MobiDB-lite"/>
    </source>
</evidence>
<proteinExistence type="predicted"/>
<feature type="compositionally biased region" description="Polar residues" evidence="2">
    <location>
        <begin position="130"/>
        <end position="153"/>
    </location>
</feature>
<dbReference type="SUPFAM" id="SSF51126">
    <property type="entry name" value="Pectin lyase-like"/>
    <property type="match status" value="4"/>
</dbReference>
<feature type="domain" description="Autotransporter" evidence="3">
    <location>
        <begin position="1710"/>
        <end position="1985"/>
    </location>
</feature>
<organism evidence="4 5">
    <name type="scientific">Rhodanobacter glycinis</name>
    <dbReference type="NCBI Taxonomy" id="582702"/>
    <lineage>
        <taxon>Bacteria</taxon>
        <taxon>Pseudomonadati</taxon>
        <taxon>Pseudomonadota</taxon>
        <taxon>Gammaproteobacteria</taxon>
        <taxon>Lysobacterales</taxon>
        <taxon>Rhodanobacteraceae</taxon>
        <taxon>Rhodanobacter</taxon>
    </lineage>
</organism>
<dbReference type="InterPro" id="IPR036709">
    <property type="entry name" value="Autotransporte_beta_dom_sf"/>
</dbReference>
<dbReference type="Gene3D" id="2.160.20.20">
    <property type="match status" value="2"/>
</dbReference>
<dbReference type="Pfam" id="PF13018">
    <property type="entry name" value="ESPR"/>
    <property type="match status" value="1"/>
</dbReference>
<dbReference type="Pfam" id="PF03797">
    <property type="entry name" value="Autotransporter"/>
    <property type="match status" value="1"/>
</dbReference>
<name>A0A1I4C6I8_9GAMM</name>
<evidence type="ECO:0000313" key="4">
    <source>
        <dbReference type="EMBL" id="SFK76393.1"/>
    </source>
</evidence>
<dbReference type="EMBL" id="FOSR01000006">
    <property type="protein sequence ID" value="SFK76393.1"/>
    <property type="molecule type" value="Genomic_DNA"/>
</dbReference>
<dbReference type="InterPro" id="IPR024973">
    <property type="entry name" value="ESPR"/>
</dbReference>
<dbReference type="InterPro" id="IPR012332">
    <property type="entry name" value="Autotransporter_pectin_lyase_C"/>
</dbReference>
<dbReference type="InterPro" id="IPR005546">
    <property type="entry name" value="Autotransporte_beta"/>
</dbReference>
<accession>A0A1I4C6I8</accession>
<dbReference type="InterPro" id="IPR011050">
    <property type="entry name" value="Pectin_lyase_fold/virulence"/>
</dbReference>